<reference evidence="2" key="1">
    <citation type="journal article" date="2023" name="Commun. Biol.">
        <title>Genome analysis of Parmales, the sister group of diatoms, reveals the evolutionary specialization of diatoms from phago-mixotrophs to photoautotrophs.</title>
        <authorList>
            <person name="Ban H."/>
            <person name="Sato S."/>
            <person name="Yoshikawa S."/>
            <person name="Yamada K."/>
            <person name="Nakamura Y."/>
            <person name="Ichinomiya M."/>
            <person name="Sato N."/>
            <person name="Blanc-Mathieu R."/>
            <person name="Endo H."/>
            <person name="Kuwata A."/>
            <person name="Ogata H."/>
        </authorList>
    </citation>
    <scope>NUCLEOTIDE SEQUENCE [LARGE SCALE GENOMIC DNA]</scope>
    <source>
        <strain evidence="2">NIES 3701</strain>
    </source>
</reference>
<evidence type="ECO:0000313" key="1">
    <source>
        <dbReference type="EMBL" id="GMH78226.1"/>
    </source>
</evidence>
<name>A0A9W7AX97_9STRA</name>
<evidence type="ECO:0000313" key="2">
    <source>
        <dbReference type="Proteomes" id="UP001165085"/>
    </source>
</evidence>
<sequence length="135" mass="14782">MTGACPFCKDPTTFLPDVIYETRCFREVATEEECPTADASYNFFVHGPTHGKYYCLDGPCDFSFSSLEACQTVLPNASWYSSTCQHTIDNHFPNTAYENDGVGRNSCAEPGTEETWGQIAHFASVCCSNGVSGCD</sequence>
<dbReference type="AlphaFoldDB" id="A0A9W7AX97"/>
<gene>
    <name evidence="1" type="ORF">TrST_g896</name>
</gene>
<protein>
    <submittedName>
        <fullName evidence="1">Uncharacterized protein</fullName>
    </submittedName>
</protein>
<comment type="caution">
    <text evidence="1">The sequence shown here is derived from an EMBL/GenBank/DDBJ whole genome shotgun (WGS) entry which is preliminary data.</text>
</comment>
<keyword evidence="2" id="KW-1185">Reference proteome</keyword>
<dbReference type="EMBL" id="BRXY01000218">
    <property type="protein sequence ID" value="GMH78226.1"/>
    <property type="molecule type" value="Genomic_DNA"/>
</dbReference>
<proteinExistence type="predicted"/>
<dbReference type="Proteomes" id="UP001165085">
    <property type="component" value="Unassembled WGS sequence"/>
</dbReference>
<organism evidence="1 2">
    <name type="scientific">Triparma strigata</name>
    <dbReference type="NCBI Taxonomy" id="1606541"/>
    <lineage>
        <taxon>Eukaryota</taxon>
        <taxon>Sar</taxon>
        <taxon>Stramenopiles</taxon>
        <taxon>Ochrophyta</taxon>
        <taxon>Bolidophyceae</taxon>
        <taxon>Parmales</taxon>
        <taxon>Triparmaceae</taxon>
        <taxon>Triparma</taxon>
    </lineage>
</organism>
<accession>A0A9W7AX97</accession>